<dbReference type="InterPro" id="IPR013656">
    <property type="entry name" value="PAS_4"/>
</dbReference>
<dbReference type="InterPro" id="IPR004089">
    <property type="entry name" value="MCPsignal_dom"/>
</dbReference>
<accession>A0A0F3KXC0</accession>
<dbReference type="Gene3D" id="3.30.450.20">
    <property type="entry name" value="PAS domain"/>
    <property type="match status" value="2"/>
</dbReference>
<dbReference type="Gene3D" id="1.10.287.950">
    <property type="entry name" value="Methyl-accepting chemotaxis protein"/>
    <property type="match status" value="1"/>
</dbReference>
<protein>
    <recommendedName>
        <fullName evidence="10">Methyl-accepting chemotaxis sensory transducer with Pas/Pac sensor</fullName>
    </recommendedName>
</protein>
<dbReference type="InterPro" id="IPR001610">
    <property type="entry name" value="PAC"/>
</dbReference>
<dbReference type="Pfam" id="PF00015">
    <property type="entry name" value="MCPsignal"/>
    <property type="match status" value="1"/>
</dbReference>
<dbReference type="CDD" id="cd11386">
    <property type="entry name" value="MCP_signal"/>
    <property type="match status" value="1"/>
</dbReference>
<dbReference type="NCBIfam" id="TIGR00229">
    <property type="entry name" value="sensory_box"/>
    <property type="match status" value="2"/>
</dbReference>
<dbReference type="SUPFAM" id="SSF58104">
    <property type="entry name" value="Methyl-accepting chemotaxis protein (MCP) signaling domain"/>
    <property type="match status" value="1"/>
</dbReference>
<dbReference type="AlphaFoldDB" id="A0A0F3KXC0"/>
<dbReference type="CDD" id="cd00130">
    <property type="entry name" value="PAS"/>
    <property type="match status" value="2"/>
</dbReference>
<evidence type="ECO:0000259" key="7">
    <source>
        <dbReference type="PROSITE" id="PS50113"/>
    </source>
</evidence>
<dbReference type="PATRIC" id="fig|345309.4.peg.692"/>
<evidence type="ECO:0000313" key="8">
    <source>
        <dbReference type="EMBL" id="KJV35806.1"/>
    </source>
</evidence>
<dbReference type="SMART" id="SM00283">
    <property type="entry name" value="MA"/>
    <property type="match status" value="1"/>
</dbReference>
<evidence type="ECO:0000259" key="5">
    <source>
        <dbReference type="PROSITE" id="PS50111"/>
    </source>
</evidence>
<dbReference type="GO" id="GO:0005886">
    <property type="term" value="C:plasma membrane"/>
    <property type="evidence" value="ECO:0007669"/>
    <property type="project" value="TreeGrafter"/>
</dbReference>
<dbReference type="SUPFAM" id="SSF55785">
    <property type="entry name" value="PYP-like sensor domain (PAS domain)"/>
    <property type="match status" value="2"/>
</dbReference>
<evidence type="ECO:0000256" key="3">
    <source>
        <dbReference type="ARBA" id="ARBA00029447"/>
    </source>
</evidence>
<comment type="similarity">
    <text evidence="3">Belongs to the methyl-accepting chemotaxis (MCP) protein family.</text>
</comment>
<dbReference type="Proteomes" id="UP000033651">
    <property type="component" value="Unassembled WGS sequence"/>
</dbReference>
<feature type="domain" description="PAC" evidence="7">
    <location>
        <begin position="211"/>
        <end position="266"/>
    </location>
</feature>
<comment type="caution">
    <text evidence="8">The sequence shown here is derived from an EMBL/GenBank/DDBJ whole genome shotgun (WGS) entry which is preliminary data.</text>
</comment>
<evidence type="ECO:0000313" key="9">
    <source>
        <dbReference type="Proteomes" id="UP000033651"/>
    </source>
</evidence>
<dbReference type="PANTHER" id="PTHR43531">
    <property type="entry name" value="PROTEIN ICFG"/>
    <property type="match status" value="1"/>
</dbReference>
<feature type="domain" description="PAC" evidence="7">
    <location>
        <begin position="89"/>
        <end position="144"/>
    </location>
</feature>
<reference evidence="8 9" key="1">
    <citation type="submission" date="2015-03" db="EMBL/GenBank/DDBJ databases">
        <title>Draft genome sequence of Luteibacter yeojuensis strain SU11.</title>
        <authorList>
            <person name="Sulaiman J."/>
            <person name="Priya K."/>
            <person name="Chan K.-G."/>
        </authorList>
    </citation>
    <scope>NUCLEOTIDE SEQUENCE [LARGE SCALE GENOMIC DNA]</scope>
    <source>
        <strain evidence="8 9">SU11</strain>
    </source>
</reference>
<keyword evidence="2 4" id="KW-0807">Transducer</keyword>
<feature type="domain" description="Methyl-accepting transducer" evidence="5">
    <location>
        <begin position="257"/>
        <end position="440"/>
    </location>
</feature>
<dbReference type="PRINTS" id="PR00260">
    <property type="entry name" value="CHEMTRNSDUCR"/>
</dbReference>
<dbReference type="GO" id="GO:0004888">
    <property type="term" value="F:transmembrane signaling receptor activity"/>
    <property type="evidence" value="ECO:0007669"/>
    <property type="project" value="InterPro"/>
</dbReference>
<dbReference type="PROSITE" id="PS50111">
    <property type="entry name" value="CHEMOTAXIS_TRANSDUC_2"/>
    <property type="match status" value="1"/>
</dbReference>
<evidence type="ECO:0000259" key="6">
    <source>
        <dbReference type="PROSITE" id="PS50112"/>
    </source>
</evidence>
<keyword evidence="1" id="KW-0488">Methylation</keyword>
<dbReference type="PANTHER" id="PTHR43531:SF14">
    <property type="entry name" value="METHYL-ACCEPTING CHEMOTAXIS PROTEIN I-RELATED"/>
    <property type="match status" value="1"/>
</dbReference>
<sequence>MPSRITTRLRALLGMECSDVRGKMDALNRTQAVIEFALDGTILSANQNFLDTTGYALRDIVGRHHRLFMDPAEAATPGYAAFWQRLGAGEPDVGLYRRLGAGGREIWIQASYNPVLDRRGRPVRVVKFATDVTAQRLRAADMEGRLAAIDKAQAVISFTLDGHVLEANDNFLATMGYARKEVIGQHHRMFVDRTEREGAEYHAFWEKLGRGEYDSGLYHRVDRHGREVWIQGSYNPIFDMAGRPFKVVKYATDVTCQTRAARTLHASLSELADTVPAIAEQARATNALACQASRSAADGGAMVDAVIATMGAIQDGARDIAEIVSLIDSIAFQTNILALNASIEAARSGVHGKGFAVVAQEVRMLSQRSADSAKDIRHLIENTMERVREGSERSGEAGEAMRTILGSVTTLLDRVSDVAQATNTQAGGIDSVRRAVAELA</sequence>
<name>A0A0F3KXC0_9GAMM</name>
<keyword evidence="9" id="KW-1185">Reference proteome</keyword>
<gene>
    <name evidence="8" type="ORF">VI08_07430</name>
</gene>
<dbReference type="SMART" id="SM00091">
    <property type="entry name" value="PAS"/>
    <property type="match status" value="2"/>
</dbReference>
<dbReference type="PROSITE" id="PS50112">
    <property type="entry name" value="PAS"/>
    <property type="match status" value="1"/>
</dbReference>
<evidence type="ECO:0008006" key="10">
    <source>
        <dbReference type="Google" id="ProtNLM"/>
    </source>
</evidence>
<dbReference type="InterPro" id="IPR035965">
    <property type="entry name" value="PAS-like_dom_sf"/>
</dbReference>
<dbReference type="InterPro" id="IPR000014">
    <property type="entry name" value="PAS"/>
</dbReference>
<dbReference type="InterPro" id="IPR000700">
    <property type="entry name" value="PAS-assoc_C"/>
</dbReference>
<dbReference type="PROSITE" id="PS50113">
    <property type="entry name" value="PAC"/>
    <property type="match status" value="2"/>
</dbReference>
<dbReference type="InterPro" id="IPR004090">
    <property type="entry name" value="Chemotax_Me-accpt_rcpt"/>
</dbReference>
<organism evidence="8 9">
    <name type="scientific">Luteibacter yeojuensis</name>
    <dbReference type="NCBI Taxonomy" id="345309"/>
    <lineage>
        <taxon>Bacteria</taxon>
        <taxon>Pseudomonadati</taxon>
        <taxon>Pseudomonadota</taxon>
        <taxon>Gammaproteobacteria</taxon>
        <taxon>Lysobacterales</taxon>
        <taxon>Rhodanobacteraceae</taxon>
        <taxon>Luteibacter</taxon>
    </lineage>
</organism>
<evidence type="ECO:0000256" key="2">
    <source>
        <dbReference type="ARBA" id="ARBA00023224"/>
    </source>
</evidence>
<feature type="domain" description="PAS" evidence="6">
    <location>
        <begin position="155"/>
        <end position="185"/>
    </location>
</feature>
<proteinExistence type="inferred from homology"/>
<evidence type="ECO:0000256" key="4">
    <source>
        <dbReference type="PROSITE-ProRule" id="PRU00284"/>
    </source>
</evidence>
<dbReference type="GO" id="GO:0006935">
    <property type="term" value="P:chemotaxis"/>
    <property type="evidence" value="ECO:0007669"/>
    <property type="project" value="InterPro"/>
</dbReference>
<dbReference type="EMBL" id="JZRB01000014">
    <property type="protein sequence ID" value="KJV35806.1"/>
    <property type="molecule type" value="Genomic_DNA"/>
</dbReference>
<dbReference type="GO" id="GO:0007165">
    <property type="term" value="P:signal transduction"/>
    <property type="evidence" value="ECO:0007669"/>
    <property type="project" value="UniProtKB-KW"/>
</dbReference>
<dbReference type="SMART" id="SM00086">
    <property type="entry name" value="PAC"/>
    <property type="match status" value="2"/>
</dbReference>
<dbReference type="Pfam" id="PF08448">
    <property type="entry name" value="PAS_4"/>
    <property type="match status" value="2"/>
</dbReference>
<dbReference type="InterPro" id="IPR051310">
    <property type="entry name" value="MCP_chemotaxis"/>
</dbReference>
<evidence type="ECO:0000256" key="1">
    <source>
        <dbReference type="ARBA" id="ARBA00022481"/>
    </source>
</evidence>